<sequence>LLNLSEGAGAGEITVGFELEIIVPSVKPKEFWSDEQAANLDAMQLSAITAIQNKYGLTQHADESVVPGPDDWETHHGTEYDIGMIKGPGPTFTQTRLRVTPGDFLKVATIIKEFFEAGAYVNSTCGFHAHFGLGPLVKTSPMQTTWFAIYFIESGLWDKFDTYQGIKQYEDSEYASLNNMHSDVDEFRTTITNLKTKQEKLEWAYEQTVNTLGLGILERHNVLNPHNQGTLEWRGLRGVFNNIKGRNAQHYKIISDYLKFVYGFASELGKSLRTLDNYDIGGVTLNDLRRFYHTHKLSGDSDKGKLIQIFGRVFGNKTLGADINIPEMNLKQAQLDFTDHIKHRASSIDAKRFGDRRFMEELEQNFKFVATNLSQFMSNEEFWMDKSKFDPKIHSGRPMVLPTLTSLVYSDQTFMFDPEKWNQLVQKQGTELVNCVFENCFFMFQDPDEYEFAPLDLFIDCSFDECSAVFKNNQQLEKALTKWSEPDPESVFGDVWLDPENGVTGITYNNIKDDLVDKS</sequence>
<evidence type="ECO:0008006" key="2">
    <source>
        <dbReference type="Google" id="ProtNLM"/>
    </source>
</evidence>
<reference evidence="1" key="1">
    <citation type="submission" date="2018-05" db="EMBL/GenBank/DDBJ databases">
        <authorList>
            <person name="Lanie J.A."/>
            <person name="Ng W.-L."/>
            <person name="Kazmierczak K.M."/>
            <person name="Andrzejewski T.M."/>
            <person name="Davidsen T.M."/>
            <person name="Wayne K.J."/>
            <person name="Tettelin H."/>
            <person name="Glass J.I."/>
            <person name="Rusch D."/>
            <person name="Podicherti R."/>
            <person name="Tsui H.-C.T."/>
            <person name="Winkler M.E."/>
        </authorList>
    </citation>
    <scope>NUCLEOTIDE SEQUENCE</scope>
</reference>
<gene>
    <name evidence="1" type="ORF">METZ01_LOCUS209855</name>
</gene>
<dbReference type="EMBL" id="UINC01047573">
    <property type="protein sequence ID" value="SVB57001.1"/>
    <property type="molecule type" value="Genomic_DNA"/>
</dbReference>
<feature type="non-terminal residue" evidence="1">
    <location>
        <position position="1"/>
    </location>
</feature>
<dbReference type="AlphaFoldDB" id="A0A382F4F1"/>
<accession>A0A382F4F1</accession>
<protein>
    <recommendedName>
        <fullName evidence="2">Amidoligase enzyme</fullName>
    </recommendedName>
</protein>
<evidence type="ECO:0000313" key="1">
    <source>
        <dbReference type="EMBL" id="SVB57001.1"/>
    </source>
</evidence>
<name>A0A382F4F1_9ZZZZ</name>
<proteinExistence type="predicted"/>
<organism evidence="1">
    <name type="scientific">marine metagenome</name>
    <dbReference type="NCBI Taxonomy" id="408172"/>
    <lineage>
        <taxon>unclassified sequences</taxon>
        <taxon>metagenomes</taxon>
        <taxon>ecological metagenomes</taxon>
    </lineage>
</organism>